<comment type="caution">
    <text evidence="1">The sequence shown here is derived from an EMBL/GenBank/DDBJ whole genome shotgun (WGS) entry which is preliminary data.</text>
</comment>
<accession>A0ABU8PBA8</accession>
<sequence>MATLSDYTSGTISLANGSVTVTGTGTLFEVTRFREGDTLLIQNLTAVIASVDSDTQLTLTEPWTGTTIVDGPYRARQLGDGSRVSTQAATVIELLGNGVLTNLAELGVEEGKAPVGGPTGEYELVDTSSFGIQDPNGSLGKLAALTLAANKAITTDGSGNAQQSDLGTLGRALLALATGTSAQYVQGDGTLQVKTGLPISTATQTALNTKLSISSGGTVDGAVRVNNALYTYINQTGSNQYSNQVSCFIGDGIASRFMAEHAPGYYYATLIQTAYPGGSREFLFKSDGSFTAPGAIIGAAKNFEIDHPVDPDNFDLRHAATEAPEMLVEYRGTAQLVNGHVTVDVEEHYGVKPGTFGELWVDTWVTALQNQDGFDRLRPSRLSGSVFEIFCENENSNDLVTWVVMARRNDPYVRWDGCKFTDADGKLIIEFEKEDA</sequence>
<proteinExistence type="predicted"/>
<evidence type="ECO:0000313" key="2">
    <source>
        <dbReference type="Proteomes" id="UP001375812"/>
    </source>
</evidence>
<protein>
    <recommendedName>
        <fullName evidence="3">Phage tail protein</fullName>
    </recommendedName>
</protein>
<organism evidence="1 2">
    <name type="scientific">Ochrobactrum vermis</name>
    <dbReference type="NCBI Taxonomy" id="1827297"/>
    <lineage>
        <taxon>Bacteria</taxon>
        <taxon>Pseudomonadati</taxon>
        <taxon>Pseudomonadota</taxon>
        <taxon>Alphaproteobacteria</taxon>
        <taxon>Hyphomicrobiales</taxon>
        <taxon>Brucellaceae</taxon>
        <taxon>Brucella/Ochrobactrum group</taxon>
        <taxon>Ochrobactrum</taxon>
    </lineage>
</organism>
<dbReference type="RefSeq" id="WP_286152285.1">
    <property type="nucleotide sequence ID" value="NZ_JBBGZH010000001.1"/>
</dbReference>
<dbReference type="Proteomes" id="UP001375812">
    <property type="component" value="Unassembled WGS sequence"/>
</dbReference>
<reference evidence="1 2" key="1">
    <citation type="submission" date="2023-12" db="EMBL/GenBank/DDBJ databases">
        <title>Gut-associated functions are favored during microbiome assembly across C. elegans life.</title>
        <authorList>
            <person name="Zimmermann J."/>
        </authorList>
    </citation>
    <scope>NUCLEOTIDE SEQUENCE [LARGE SCALE GENOMIC DNA]</scope>
    <source>
        <strain evidence="1 2">MYb71</strain>
    </source>
</reference>
<dbReference type="EMBL" id="JBBGZH010000001">
    <property type="protein sequence ID" value="MEJ5019322.1"/>
    <property type="molecule type" value="Genomic_DNA"/>
</dbReference>
<keyword evidence="2" id="KW-1185">Reference proteome</keyword>
<gene>
    <name evidence="1" type="ORF">WH297_06155</name>
</gene>
<evidence type="ECO:0000313" key="1">
    <source>
        <dbReference type="EMBL" id="MEJ5019322.1"/>
    </source>
</evidence>
<name>A0ABU8PBA8_9HYPH</name>
<evidence type="ECO:0008006" key="3">
    <source>
        <dbReference type="Google" id="ProtNLM"/>
    </source>
</evidence>